<keyword evidence="3" id="KW-0804">Transcription</keyword>
<evidence type="ECO:0000256" key="2">
    <source>
        <dbReference type="ARBA" id="ARBA00023015"/>
    </source>
</evidence>
<evidence type="ECO:0000256" key="1">
    <source>
        <dbReference type="ARBA" id="ARBA00022553"/>
    </source>
</evidence>
<dbReference type="AlphaFoldDB" id="A0A1M6UHT3"/>
<dbReference type="Pfam" id="PF00072">
    <property type="entry name" value="Response_reg"/>
    <property type="match status" value="1"/>
</dbReference>
<evidence type="ECO:0000259" key="6">
    <source>
        <dbReference type="PROSITE" id="PS50110"/>
    </source>
</evidence>
<sequence length="158" mass="16894">MTSQPDTPTRLAFPQRSPGTGAPLSDDARSADAKVEPARILIVEDDYLIAMQTEAALTAAGFNVVGTATTAEEAVALASDERPFLVVMDIRLASRRDGIDAARELFHNLGIRCIFATAHDDPITRGRAEPYAPLGWLAKPYTMGSLVALVTEALAKLD</sequence>
<dbReference type="Gene3D" id="3.40.50.2300">
    <property type="match status" value="1"/>
</dbReference>
<proteinExistence type="predicted"/>
<gene>
    <name evidence="7" type="ORF">SAMN05444171_1498</name>
</gene>
<evidence type="ECO:0000256" key="4">
    <source>
        <dbReference type="PROSITE-ProRule" id="PRU00169"/>
    </source>
</evidence>
<dbReference type="OrthoDB" id="7774278at2"/>
<dbReference type="RefSeq" id="WP_074817411.1">
    <property type="nucleotide sequence ID" value="NZ_FNTI01000001.1"/>
</dbReference>
<accession>A0A1M6UHT3</accession>
<organism evidence="7 8">
    <name type="scientific">Bradyrhizobium lablabi</name>
    <dbReference type="NCBI Taxonomy" id="722472"/>
    <lineage>
        <taxon>Bacteria</taxon>
        <taxon>Pseudomonadati</taxon>
        <taxon>Pseudomonadota</taxon>
        <taxon>Alphaproteobacteria</taxon>
        <taxon>Hyphomicrobiales</taxon>
        <taxon>Nitrobacteraceae</taxon>
        <taxon>Bradyrhizobium</taxon>
    </lineage>
</organism>
<reference evidence="7 8" key="1">
    <citation type="submission" date="2016-10" db="EMBL/GenBank/DDBJ databases">
        <authorList>
            <person name="de Groot N.N."/>
        </authorList>
    </citation>
    <scope>NUCLEOTIDE SEQUENCE [LARGE SCALE GENOMIC DNA]</scope>
    <source>
        <strain evidence="7 8">GAS522</strain>
    </source>
</reference>
<dbReference type="Proteomes" id="UP000183208">
    <property type="component" value="Unassembled WGS sequence"/>
</dbReference>
<dbReference type="EMBL" id="FNTI01000001">
    <property type="protein sequence ID" value="SEC47441.1"/>
    <property type="molecule type" value="Genomic_DNA"/>
</dbReference>
<dbReference type="GO" id="GO:0000160">
    <property type="term" value="P:phosphorelay signal transduction system"/>
    <property type="evidence" value="ECO:0007669"/>
    <property type="project" value="InterPro"/>
</dbReference>
<name>A0A1M6UHT3_9BRAD</name>
<dbReference type="PROSITE" id="PS50110">
    <property type="entry name" value="RESPONSE_REGULATORY"/>
    <property type="match status" value="1"/>
</dbReference>
<keyword evidence="2" id="KW-0805">Transcription regulation</keyword>
<dbReference type="PANTHER" id="PTHR44591:SF3">
    <property type="entry name" value="RESPONSE REGULATORY DOMAIN-CONTAINING PROTEIN"/>
    <property type="match status" value="1"/>
</dbReference>
<dbReference type="SUPFAM" id="SSF52172">
    <property type="entry name" value="CheY-like"/>
    <property type="match status" value="1"/>
</dbReference>
<dbReference type="InterPro" id="IPR011006">
    <property type="entry name" value="CheY-like_superfamily"/>
</dbReference>
<evidence type="ECO:0000313" key="7">
    <source>
        <dbReference type="EMBL" id="SEC47441.1"/>
    </source>
</evidence>
<feature type="modified residue" description="4-aspartylphosphate" evidence="4">
    <location>
        <position position="89"/>
    </location>
</feature>
<dbReference type="PANTHER" id="PTHR44591">
    <property type="entry name" value="STRESS RESPONSE REGULATOR PROTEIN 1"/>
    <property type="match status" value="1"/>
</dbReference>
<evidence type="ECO:0000313" key="8">
    <source>
        <dbReference type="Proteomes" id="UP000183208"/>
    </source>
</evidence>
<dbReference type="SMART" id="SM00448">
    <property type="entry name" value="REC"/>
    <property type="match status" value="1"/>
</dbReference>
<dbReference type="InterPro" id="IPR050595">
    <property type="entry name" value="Bact_response_regulator"/>
</dbReference>
<feature type="region of interest" description="Disordered" evidence="5">
    <location>
        <begin position="1"/>
        <end position="31"/>
    </location>
</feature>
<protein>
    <submittedName>
        <fullName evidence="7">Response regulator receiver domain-containing protein</fullName>
    </submittedName>
</protein>
<evidence type="ECO:0000256" key="5">
    <source>
        <dbReference type="SAM" id="MobiDB-lite"/>
    </source>
</evidence>
<dbReference type="InterPro" id="IPR001789">
    <property type="entry name" value="Sig_transdc_resp-reg_receiver"/>
</dbReference>
<evidence type="ECO:0000256" key="3">
    <source>
        <dbReference type="ARBA" id="ARBA00023163"/>
    </source>
</evidence>
<keyword evidence="1 4" id="KW-0597">Phosphoprotein</keyword>
<feature type="domain" description="Response regulatory" evidence="6">
    <location>
        <begin position="39"/>
        <end position="154"/>
    </location>
</feature>